<keyword evidence="1" id="KW-1133">Transmembrane helix</keyword>
<evidence type="ECO:0000256" key="1">
    <source>
        <dbReference type="SAM" id="Phobius"/>
    </source>
</evidence>
<keyword evidence="1" id="KW-0472">Membrane</keyword>
<feature type="transmembrane region" description="Helical" evidence="1">
    <location>
        <begin position="141"/>
        <end position="163"/>
    </location>
</feature>
<evidence type="ECO:0000313" key="2">
    <source>
        <dbReference type="EMBL" id="NBJ91330.1"/>
    </source>
</evidence>
<gene>
    <name evidence="2" type="ORF">D5281_01700</name>
</gene>
<feature type="transmembrane region" description="Helical" evidence="1">
    <location>
        <begin position="258"/>
        <end position="281"/>
    </location>
</feature>
<feature type="transmembrane region" description="Helical" evidence="1">
    <location>
        <begin position="379"/>
        <end position="399"/>
    </location>
</feature>
<dbReference type="AlphaFoldDB" id="A0A9X5GQR3"/>
<keyword evidence="1" id="KW-0812">Transmembrane</keyword>
<proteinExistence type="predicted"/>
<name>A0A9X5GQR3_9FIRM</name>
<reference evidence="2" key="1">
    <citation type="submission" date="2018-09" db="EMBL/GenBank/DDBJ databases">
        <title>Murine metabolic-syndrome-specific gut microbial biobank.</title>
        <authorList>
            <person name="Liu C."/>
        </authorList>
    </citation>
    <scope>NUCLEOTIDE SEQUENCE</scope>
    <source>
        <strain evidence="2">D42-62</strain>
    </source>
</reference>
<feature type="transmembrane region" description="Helical" evidence="1">
    <location>
        <begin position="215"/>
        <end position="237"/>
    </location>
</feature>
<feature type="transmembrane region" description="Helical" evidence="1">
    <location>
        <begin position="78"/>
        <end position="98"/>
    </location>
</feature>
<feature type="transmembrane region" description="Helical" evidence="1">
    <location>
        <begin position="293"/>
        <end position="319"/>
    </location>
</feature>
<keyword evidence="3" id="KW-1185">Reference proteome</keyword>
<feature type="transmembrane region" description="Helical" evidence="1">
    <location>
        <begin position="331"/>
        <end position="353"/>
    </location>
</feature>
<protein>
    <submittedName>
        <fullName evidence="2">Uncharacterized protein</fullName>
    </submittedName>
</protein>
<comment type="caution">
    <text evidence="2">The sequence shown here is derived from an EMBL/GenBank/DDBJ whole genome shotgun (WGS) entry which is preliminary data.</text>
</comment>
<organism evidence="2 3">
    <name type="scientific">Parablautia muri</name>
    <dbReference type="NCBI Taxonomy" id="2320879"/>
    <lineage>
        <taxon>Bacteria</taxon>
        <taxon>Bacillati</taxon>
        <taxon>Bacillota</taxon>
        <taxon>Clostridia</taxon>
        <taxon>Lachnospirales</taxon>
        <taxon>Lachnospiraceae</taxon>
        <taxon>Parablautia</taxon>
    </lineage>
</organism>
<feature type="transmembrane region" description="Helical" evidence="1">
    <location>
        <begin position="175"/>
        <end position="203"/>
    </location>
</feature>
<evidence type="ECO:0000313" key="3">
    <source>
        <dbReference type="Proteomes" id="UP001154420"/>
    </source>
</evidence>
<accession>A0A9X5GQR3</accession>
<dbReference type="EMBL" id="QZDT01000001">
    <property type="protein sequence ID" value="NBJ91330.1"/>
    <property type="molecule type" value="Genomic_DNA"/>
</dbReference>
<sequence>MLLFSVAPVFGIGLYSHSSADDYSYGTQTRAVWVDTHNVIEVLKEAGRKVRTIYLEWQGSYAAVALFALQPAVFGEQFYPLTTFIILGLFLFSVFYFFRKVVKRVFHGDGRIADLVSGVALLLSIQMLPSPVEGFFWWNGASYYVIFYSLMLIQLANLSAIIWEDKCNLKQLTGLLALAVFISGGNYISALLTAELTAFLLIYALYKRKKVSRKAALVMLVTIVLFLVNCLAPGNAVRQSSFEAWPPVRAVLYSFHEAYHYMVEWTSPLVIAGMLFLFPFLCRIPVKSKLRDIWSLGAVLGLEFSVFASSFTPTLYAYGGAGAGRIQNIRYFLWILICIAGEFTVICTVRGIAGSCENENQITAYLKNTYLKDMYSKYAVSYFIMVVLMAAFFAGNSILADDTQDMVCVSAAKSLLSGEARQYDREAKARLKKLLGEESVVVLEPYSSVPEVLRSQDITKDSTDWVNTAAARFYRKEEVRVGE</sequence>
<dbReference type="Proteomes" id="UP001154420">
    <property type="component" value="Unassembled WGS sequence"/>
</dbReference>